<accession>A0A3M6V4B3</accession>
<evidence type="ECO:0000313" key="2">
    <source>
        <dbReference type="Proteomes" id="UP000275408"/>
    </source>
</evidence>
<protein>
    <submittedName>
        <fullName evidence="1">Uncharacterized protein</fullName>
    </submittedName>
</protein>
<dbReference type="Proteomes" id="UP000275408">
    <property type="component" value="Unassembled WGS sequence"/>
</dbReference>
<dbReference type="OrthoDB" id="5957436at2759"/>
<sequence length="1690" mass="189541">MTLKGGGGEFFLGGGRRDHMVFRETEWGLVAANRECFSSSTAFTFLIFAIEVSCGTYNTSSWHRFWWWTPGKKWPSGVTDVLRNAYGTCKSSDHYCFQRLPSWAREDATELLAIDNEGTVYRWQFDSKNPTAHAVWQALHDHKKTHNGKIKNKKAWNPTTLEGKKPKATQDSFMYRTQNGVKSLLLDDDNCDCLSSLSMGHGMCNAGHSTSYSKSNDVLENPYGSCSGGDPFCFQRLPSWLEEQSAQILARDSQNNVYRWQFNASNPTAHAAWNAFHNHKETAAGSILNQKAWNPTVLKGRSAFVDQDSFTYRSKNGVKSVLLDDDNCDCLSTIQLGATMCGDKLDPNARGIDLLYDPVCNLPSPNNGLTLYFKVPSHSLTFQGYGFEWAAFWWWPKDGKWPEGVSDVLEKPFGKCRETDIYCFGRLPSAAKKDRTRFLAIDTEENVYTWRFSSGNPTAHAAWRALHDHVETPFKKIRNSRTWNPTVLRGTSPRAHQDSFMYRLQAGVKSLLLDDDNCDCLSTLSMGHGMCGSGFSSRYGPANRYGVDALYDGKCNTPRSNVGLTLYFTVSDEVAKPMTSCKHGGRWMTFWWWTADATWPAKVNGVLTYPYGYCSSYSEYCFGRIPSWAREDNTEMLAIDSQGNEYLWKFDSHNAVAHAAWLAFHDHVTTPAGKVLNNPDAWDPVVLKGTKPKAKQDSFIIASSILMDDDNCDCLTTLNIGHGMCGSGHSTSYGPANRFGVDALYDPGCKAPRPEVGLTLYFRRLPSWAEEDATELLAVDSDGTVYQWKFDSKNPTAHSVWQAFHDHQETPHGKIMNKQAWDPLVVEGNEVKATQDSFMYREQNGVKSLLLDDDNCDCLSTLSMGHGMCNAGVSTSYSKPNVFGVDKLYDPGCRGPSPSYGLSLYFRAAKKLTLEDFGGGWRAFWWWEKDLTWPQHVRDILGSPYGSCEEFHVYCFQRLPSWLKENDTELLALDSLGTVYKWSFNPKNTVAHAAWLAFHDHQEVQHKDVLDSSPWEPMALKGNAPSRTQDSLMYREQNGVKSLLLDDDNCDCHSSLSLGHGMCLADHSTSYGKPNVYGVDALYDNGCHGPVPNVGLTLYFRAKRPDLYDFGGRWRAFWWWNAGVNWSACAPKNQNIDVLEDPYGSCSGGAPFCFQRLPAWLEEDSTEILAKDSKRNVYTWSFNASNPTAQAAWRAFHSHKETAAGAVLNQSPWNPNVLQGKSPIADQDSFTYRGTNGVKSLLLDDDNCDCLSTIQLGATFCSNQFDPNGRGVDLLYDPTCSLPNPHNGLSLFFRVPKQKLTFEGFGQKWTAFWWWPKDGIWPKDVTDVLEKPHGACKDTDIYCFGRLPTDAKEDRTKLLAIDTEGNVYLWKFSSANPTAHAVWSALHDHEETPFNKIQNNKAWNPKLLKGTAPKASQDSFMYRAQGGVKSFLLDDDNCDCLSTLSMGHGMCSDGFSTSYGPVNRYGVDALYDNYCNTPRPNVGLALYFSVFEEVVHSLSSCKHGGNWLAFWWWTADATWPADEEDVLAYPFGNCNPYGEYCFGRIPSWAREDSTEMLAIDSQGNDYLWKFDYHNAVAHAAWLAFHDHVTTPAGKVVNNVDSWDPVVLQGKTPVAKQDSFMYREQHGVKSILMDDDNCGCKTTLNIGHGMCLAGHSTSYGPANQFGVDALYDPGCNVPRPEVGLTLYFRAK</sequence>
<dbReference type="EMBL" id="RCHS01000120">
    <property type="protein sequence ID" value="RMX60761.1"/>
    <property type="molecule type" value="Genomic_DNA"/>
</dbReference>
<gene>
    <name evidence="1" type="ORF">pdam_00014271</name>
</gene>
<comment type="caution">
    <text evidence="1">The sequence shown here is derived from an EMBL/GenBank/DDBJ whole genome shotgun (WGS) entry which is preliminary data.</text>
</comment>
<proteinExistence type="predicted"/>
<feature type="non-terminal residue" evidence="1">
    <location>
        <position position="1690"/>
    </location>
</feature>
<organism evidence="1 2">
    <name type="scientific">Pocillopora damicornis</name>
    <name type="common">Cauliflower coral</name>
    <name type="synonym">Millepora damicornis</name>
    <dbReference type="NCBI Taxonomy" id="46731"/>
    <lineage>
        <taxon>Eukaryota</taxon>
        <taxon>Metazoa</taxon>
        <taxon>Cnidaria</taxon>
        <taxon>Anthozoa</taxon>
        <taxon>Hexacorallia</taxon>
        <taxon>Scleractinia</taxon>
        <taxon>Astrocoeniina</taxon>
        <taxon>Pocilloporidae</taxon>
        <taxon>Pocillopora</taxon>
    </lineage>
</organism>
<name>A0A3M6V4B3_POCDA</name>
<keyword evidence="2" id="KW-1185">Reference proteome</keyword>
<evidence type="ECO:0000313" key="1">
    <source>
        <dbReference type="EMBL" id="RMX60761.1"/>
    </source>
</evidence>
<reference evidence="1 2" key="1">
    <citation type="journal article" date="2018" name="Sci. Rep.">
        <title>Comparative analysis of the Pocillopora damicornis genome highlights role of immune system in coral evolution.</title>
        <authorList>
            <person name="Cunning R."/>
            <person name="Bay R.A."/>
            <person name="Gillette P."/>
            <person name="Baker A.C."/>
            <person name="Traylor-Knowles N."/>
        </authorList>
    </citation>
    <scope>NUCLEOTIDE SEQUENCE [LARGE SCALE GENOMIC DNA]</scope>
    <source>
        <strain evidence="1">RSMAS</strain>
        <tissue evidence="1">Whole animal</tissue>
    </source>
</reference>